<dbReference type="InterPro" id="IPR047796">
    <property type="entry name" value="SdpR-like_repress"/>
</dbReference>
<dbReference type="GO" id="GO:0003700">
    <property type="term" value="F:DNA-binding transcription factor activity"/>
    <property type="evidence" value="ECO:0007669"/>
    <property type="project" value="InterPro"/>
</dbReference>
<keyword evidence="1" id="KW-0805">Transcription regulation</keyword>
<evidence type="ECO:0000256" key="2">
    <source>
        <dbReference type="ARBA" id="ARBA00023125"/>
    </source>
</evidence>
<accession>A0A846MWH9</accession>
<evidence type="ECO:0000313" key="6">
    <source>
        <dbReference type="Proteomes" id="UP000570514"/>
    </source>
</evidence>
<protein>
    <submittedName>
        <fullName evidence="5">DNA-binding transcriptional ArsR family regulator</fullName>
    </submittedName>
</protein>
<dbReference type="NCBIfam" id="NF033788">
    <property type="entry name" value="HTH_metalloreg"/>
    <property type="match status" value="1"/>
</dbReference>
<dbReference type="GO" id="GO:0003677">
    <property type="term" value="F:DNA binding"/>
    <property type="evidence" value="ECO:0007669"/>
    <property type="project" value="UniProtKB-KW"/>
</dbReference>
<name>A0A846MWH9_9PROT</name>
<dbReference type="PRINTS" id="PR00778">
    <property type="entry name" value="HTHARSR"/>
</dbReference>
<dbReference type="InterPro" id="IPR001845">
    <property type="entry name" value="HTH_ArsR_DNA-bd_dom"/>
</dbReference>
<dbReference type="Gene3D" id="1.10.10.10">
    <property type="entry name" value="Winged helix-like DNA-binding domain superfamily/Winged helix DNA-binding domain"/>
    <property type="match status" value="1"/>
</dbReference>
<dbReference type="PROSITE" id="PS50987">
    <property type="entry name" value="HTH_ARSR_2"/>
    <property type="match status" value="1"/>
</dbReference>
<dbReference type="SMART" id="SM00418">
    <property type="entry name" value="HTH_ARSR"/>
    <property type="match status" value="1"/>
</dbReference>
<reference evidence="5 6" key="1">
    <citation type="submission" date="2020-03" db="EMBL/GenBank/DDBJ databases">
        <title>Genomic Encyclopedia of Type Strains, Phase IV (KMG-IV): sequencing the most valuable type-strain genomes for metagenomic binning, comparative biology and taxonomic classification.</title>
        <authorList>
            <person name="Goeker M."/>
        </authorList>
    </citation>
    <scope>NUCLEOTIDE SEQUENCE [LARGE SCALE GENOMIC DNA]</scope>
    <source>
        <strain evidence="5 6">DSM 19867</strain>
    </source>
</reference>
<feature type="domain" description="HTH arsR-type" evidence="4">
    <location>
        <begin position="1"/>
        <end position="87"/>
    </location>
</feature>
<dbReference type="Pfam" id="PF01022">
    <property type="entry name" value="HTH_5"/>
    <property type="match status" value="1"/>
</dbReference>
<proteinExistence type="predicted"/>
<evidence type="ECO:0000256" key="3">
    <source>
        <dbReference type="ARBA" id="ARBA00023163"/>
    </source>
</evidence>
<dbReference type="Proteomes" id="UP000570514">
    <property type="component" value="Unassembled WGS sequence"/>
</dbReference>
<gene>
    <name evidence="5" type="ORF">FHS83_000665</name>
</gene>
<evidence type="ECO:0000259" key="4">
    <source>
        <dbReference type="PROSITE" id="PS50987"/>
    </source>
</evidence>
<dbReference type="InterPro" id="IPR051081">
    <property type="entry name" value="HTH_MetalResp_TranReg"/>
</dbReference>
<evidence type="ECO:0000313" key="5">
    <source>
        <dbReference type="EMBL" id="NIK87347.1"/>
    </source>
</evidence>
<dbReference type="AlphaFoldDB" id="A0A846MWH9"/>
<dbReference type="InterPro" id="IPR036388">
    <property type="entry name" value="WH-like_DNA-bd_sf"/>
</dbReference>
<dbReference type="InterPro" id="IPR036390">
    <property type="entry name" value="WH_DNA-bd_sf"/>
</dbReference>
<evidence type="ECO:0000256" key="1">
    <source>
        <dbReference type="ARBA" id="ARBA00023015"/>
    </source>
</evidence>
<dbReference type="RefSeq" id="WP_167080882.1">
    <property type="nucleotide sequence ID" value="NZ_BAAADC010000001.1"/>
</dbReference>
<keyword evidence="3" id="KW-0804">Transcription</keyword>
<dbReference type="PANTHER" id="PTHR33154:SF33">
    <property type="entry name" value="TRANSCRIPTIONAL REPRESSOR SDPR"/>
    <property type="match status" value="1"/>
</dbReference>
<dbReference type="PANTHER" id="PTHR33154">
    <property type="entry name" value="TRANSCRIPTIONAL REGULATOR, ARSR FAMILY"/>
    <property type="match status" value="1"/>
</dbReference>
<dbReference type="SUPFAM" id="SSF46785">
    <property type="entry name" value="Winged helix' DNA-binding domain"/>
    <property type="match status" value="1"/>
</dbReference>
<dbReference type="EMBL" id="JAASRM010000001">
    <property type="protein sequence ID" value="NIK87347.1"/>
    <property type="molecule type" value="Genomic_DNA"/>
</dbReference>
<dbReference type="CDD" id="cd00090">
    <property type="entry name" value="HTH_ARSR"/>
    <property type="match status" value="1"/>
</dbReference>
<organism evidence="5 6">
    <name type="scientific">Rhizomicrobium palustre</name>
    <dbReference type="NCBI Taxonomy" id="189966"/>
    <lineage>
        <taxon>Bacteria</taxon>
        <taxon>Pseudomonadati</taxon>
        <taxon>Pseudomonadota</taxon>
        <taxon>Alphaproteobacteria</taxon>
        <taxon>Micropepsales</taxon>
        <taxon>Micropepsaceae</taxon>
        <taxon>Rhizomicrobium</taxon>
    </lineage>
</organism>
<sequence length="95" mass="10456">MSDVFDALAHPVRREILKLLREGAMSAGDIATHFDLAKPTLSGHFTVLKTAGLVTTERRGTTILYRLNMSVMEEALAAMLSLMGEGDKAWKPARR</sequence>
<dbReference type="InterPro" id="IPR011991">
    <property type="entry name" value="ArsR-like_HTH"/>
</dbReference>
<keyword evidence="2 5" id="KW-0238">DNA-binding</keyword>
<dbReference type="NCBIfam" id="NF033789">
    <property type="entry name" value="repress_SdpR"/>
    <property type="match status" value="1"/>
</dbReference>
<comment type="caution">
    <text evidence="5">The sequence shown here is derived from an EMBL/GenBank/DDBJ whole genome shotgun (WGS) entry which is preliminary data.</text>
</comment>
<keyword evidence="6" id="KW-1185">Reference proteome</keyword>